<evidence type="ECO:0000313" key="20">
    <source>
        <dbReference type="Proteomes" id="UP000285305"/>
    </source>
</evidence>
<evidence type="ECO:0000313" key="7">
    <source>
        <dbReference type="EMBL" id="RGW34551.1"/>
    </source>
</evidence>
<comment type="caution">
    <text evidence="5">The sequence shown here is derived from an EMBL/GenBank/DDBJ whole genome shotgun (WGS) entry which is preliminary data.</text>
</comment>
<dbReference type="EMBL" id="WCLP01000020">
    <property type="protein sequence ID" value="KAB5281504.1"/>
    <property type="molecule type" value="Genomic_DNA"/>
</dbReference>
<evidence type="ECO:0000313" key="16">
    <source>
        <dbReference type="Proteomes" id="UP000283762"/>
    </source>
</evidence>
<dbReference type="EMBL" id="WCLA01000009">
    <property type="protein sequence ID" value="KAB5328933.1"/>
    <property type="molecule type" value="Genomic_DNA"/>
</dbReference>
<evidence type="ECO:0000313" key="11">
    <source>
        <dbReference type="EMBL" id="RHF72023.1"/>
    </source>
</evidence>
<evidence type="ECO:0000313" key="14">
    <source>
        <dbReference type="Proteomes" id="UP000283310"/>
    </source>
</evidence>
<keyword evidence="2" id="KW-1133">Transmembrane helix</keyword>
<feature type="transmembrane region" description="Helical" evidence="2">
    <location>
        <begin position="7"/>
        <end position="28"/>
    </location>
</feature>
<evidence type="ECO:0000313" key="21">
    <source>
        <dbReference type="Proteomes" id="UP000431177"/>
    </source>
</evidence>
<accession>A0A108T7R4</accession>
<dbReference type="RefSeq" id="WP_005658137.1">
    <property type="nucleotide sequence ID" value="NZ_AP031449.1"/>
</dbReference>
<evidence type="ECO:0000256" key="1">
    <source>
        <dbReference type="SAM" id="Coils"/>
    </source>
</evidence>
<dbReference type="Proteomes" id="UP000285305">
    <property type="component" value="Unassembled WGS sequence"/>
</dbReference>
<dbReference type="EMBL" id="QRTW01000003">
    <property type="protein sequence ID" value="RGR16889.1"/>
    <property type="molecule type" value="Genomic_DNA"/>
</dbReference>
<dbReference type="EMBL" id="QSGN01000009">
    <property type="protein sequence ID" value="RHB30697.1"/>
    <property type="molecule type" value="Genomic_DNA"/>
</dbReference>
<evidence type="ECO:0000313" key="15">
    <source>
        <dbReference type="Proteomes" id="UP000283482"/>
    </source>
</evidence>
<dbReference type="AlphaFoldDB" id="A0A108T7R4"/>
<evidence type="ECO:0000256" key="2">
    <source>
        <dbReference type="SAM" id="Phobius"/>
    </source>
</evidence>
<dbReference type="Proteomes" id="UP000284604">
    <property type="component" value="Unassembled WGS sequence"/>
</dbReference>
<reference evidence="21 22" key="4">
    <citation type="journal article" date="2019" name="Nat. Med.">
        <title>A library of human gut bacterial isolates paired with longitudinal multiomics data enables mechanistic microbiome research.</title>
        <authorList>
            <person name="Poyet M."/>
            <person name="Groussin M."/>
            <person name="Gibbons S.M."/>
            <person name="Avila-Pacheco J."/>
            <person name="Jiang X."/>
            <person name="Kearney S.M."/>
            <person name="Perrotta A.R."/>
            <person name="Berdy B."/>
            <person name="Zhao S."/>
            <person name="Lieberman T.D."/>
            <person name="Swanson P.K."/>
            <person name="Smith M."/>
            <person name="Roesemann S."/>
            <person name="Alexander J.E."/>
            <person name="Rich S.A."/>
            <person name="Livny J."/>
            <person name="Vlamakis H."/>
            <person name="Clish C."/>
            <person name="Bullock K."/>
            <person name="Deik A."/>
            <person name="Scott J."/>
            <person name="Pierce K.A."/>
            <person name="Xavier R.J."/>
            <person name="Alm E.J."/>
        </authorList>
    </citation>
    <scope>NUCLEOTIDE SEQUENCE [LARGE SCALE GENOMIC DNA]</scope>
    <source>
        <strain evidence="3 22">BIOML-A17</strain>
        <strain evidence="4 21">BIOML-A2</strain>
    </source>
</reference>
<keyword evidence="2" id="KW-0812">Transmembrane</keyword>
<evidence type="ECO:0000313" key="17">
    <source>
        <dbReference type="Proteomes" id="UP000284604"/>
    </source>
</evidence>
<organism evidence="5 13">
    <name type="scientific">Bacteroides stercoris</name>
    <dbReference type="NCBI Taxonomy" id="46506"/>
    <lineage>
        <taxon>Bacteria</taxon>
        <taxon>Pseudomonadati</taxon>
        <taxon>Bacteroidota</taxon>
        <taxon>Bacteroidia</taxon>
        <taxon>Bacteroidales</taxon>
        <taxon>Bacteroidaceae</taxon>
        <taxon>Bacteroides</taxon>
    </lineage>
</organism>
<keyword evidence="2" id="KW-0472">Membrane</keyword>
<evidence type="ECO:0000313" key="22">
    <source>
        <dbReference type="Proteomes" id="UP000440773"/>
    </source>
</evidence>
<gene>
    <name evidence="5" type="ORF">AA415_01899</name>
    <name evidence="11" type="ORF">DW668_14135</name>
    <name evidence="10" type="ORF">DW853_12135</name>
    <name evidence="9" type="ORF">DW889_05755</name>
    <name evidence="8" type="ORF">DWV41_06040</name>
    <name evidence="7" type="ORF">DWV77_07130</name>
    <name evidence="6" type="ORF">DWY65_02705</name>
    <name evidence="12" type="ORF">DWZ78_08765</name>
    <name evidence="4" type="ORF">F9950_06440</name>
    <name evidence="3" type="ORF">F9962_08960</name>
</gene>
<dbReference type="EMBL" id="QSAF01000006">
    <property type="protein sequence ID" value="RGW34551.1"/>
    <property type="molecule type" value="Genomic_DNA"/>
</dbReference>
<feature type="coiled-coil region" evidence="1">
    <location>
        <begin position="31"/>
        <end position="162"/>
    </location>
</feature>
<dbReference type="EMBL" id="QSBD01000006">
    <property type="protein sequence ID" value="RGW98421.1"/>
    <property type="molecule type" value="Genomic_DNA"/>
</dbReference>
<evidence type="ECO:0000313" key="6">
    <source>
        <dbReference type="EMBL" id="RGR16889.1"/>
    </source>
</evidence>
<dbReference type="Proteomes" id="UP000284777">
    <property type="component" value="Unassembled WGS sequence"/>
</dbReference>
<evidence type="ECO:0000313" key="4">
    <source>
        <dbReference type="EMBL" id="KAB5328933.1"/>
    </source>
</evidence>
<evidence type="ECO:0000313" key="8">
    <source>
        <dbReference type="EMBL" id="RGW98421.1"/>
    </source>
</evidence>
<dbReference type="EMBL" id="LRGC01000007">
    <property type="protein sequence ID" value="KWR54870.1"/>
    <property type="molecule type" value="Genomic_DNA"/>
</dbReference>
<dbReference type="Proteomes" id="UP000440773">
    <property type="component" value="Unassembled WGS sequence"/>
</dbReference>
<evidence type="ECO:0000313" key="18">
    <source>
        <dbReference type="Proteomes" id="UP000284777"/>
    </source>
</evidence>
<evidence type="ECO:0000313" key="5">
    <source>
        <dbReference type="EMBL" id="KWR54870.1"/>
    </source>
</evidence>
<dbReference type="Proteomes" id="UP000283762">
    <property type="component" value="Unassembled WGS sequence"/>
</dbReference>
<keyword evidence="13" id="KW-1185">Reference proteome</keyword>
<evidence type="ECO:0000313" key="9">
    <source>
        <dbReference type="EMBL" id="RHB30697.1"/>
    </source>
</evidence>
<dbReference type="Proteomes" id="UP000283310">
    <property type="component" value="Unassembled WGS sequence"/>
</dbReference>
<dbReference type="Proteomes" id="UP000283482">
    <property type="component" value="Unassembled WGS sequence"/>
</dbReference>
<evidence type="ECO:0008006" key="23">
    <source>
        <dbReference type="Google" id="ProtNLM"/>
    </source>
</evidence>
<dbReference type="Proteomes" id="UP000056419">
    <property type="component" value="Unassembled WGS sequence"/>
</dbReference>
<name>A0A108T7R4_BACSE</name>
<reference evidence="5" key="2">
    <citation type="submission" date="2016-01" db="EMBL/GenBank/DDBJ databases">
        <authorList>
            <person name="McClelland M."/>
            <person name="Jain A."/>
            <person name="Saraogi P."/>
            <person name="Mendelson R."/>
            <person name="Westerman R."/>
            <person name="SanMiguel P."/>
            <person name="Csonka L."/>
        </authorList>
    </citation>
    <scope>NUCLEOTIDE SEQUENCE</scope>
    <source>
        <strain evidence="5">CL09T03C01</strain>
    </source>
</reference>
<evidence type="ECO:0000313" key="13">
    <source>
        <dbReference type="Proteomes" id="UP000056419"/>
    </source>
</evidence>
<sequence>MANKKNTLQVVVGSILILLLIGVTVLLISEKRANNELVQEFNLEKEDLENQYTDFAKQYDELKLTVSNDSLSVLLEQEQLKTQRLLEELRTVKSTNATEIRRLKKELATLRKVMIGYINQIDSLSRLTTHQKEVIADVTRKYNVASQQISSLAEEKKNLNKKVTLAAQLDATNINIFAANKRGKKAKKVKDVVKLKINFTIVKNITAETGERTLYVRITKPDNGVLSKSDSNTFPYENRELVYSIKKYIEYNGEEQNVTVYWDVEEFLYAGSYRVDIFSDGTLIGSQSFNLD</sequence>
<dbReference type="PATRIC" id="fig|46506.5.peg.2024"/>
<dbReference type="Proteomes" id="UP000431177">
    <property type="component" value="Unassembled WGS sequence"/>
</dbReference>
<evidence type="ECO:0000313" key="3">
    <source>
        <dbReference type="EMBL" id="KAB5281504.1"/>
    </source>
</evidence>
<evidence type="ECO:0000313" key="10">
    <source>
        <dbReference type="EMBL" id="RHC28236.1"/>
    </source>
</evidence>
<dbReference type="EMBL" id="QRPN01000007">
    <property type="protein sequence ID" value="RHM18729.1"/>
    <property type="molecule type" value="Genomic_DNA"/>
</dbReference>
<protein>
    <recommendedName>
        <fullName evidence="23">Chromosome partitioning protein ParA</fullName>
    </recommendedName>
</protein>
<evidence type="ECO:0000313" key="19">
    <source>
        <dbReference type="Proteomes" id="UP000285150"/>
    </source>
</evidence>
<dbReference type="STRING" id="46506.AA415_01899"/>
<dbReference type="EMBL" id="QSHQ01000024">
    <property type="protein sequence ID" value="RHC28236.1"/>
    <property type="molecule type" value="Genomic_DNA"/>
</dbReference>
<keyword evidence="1" id="KW-0175">Coiled coil</keyword>
<dbReference type="Proteomes" id="UP000285150">
    <property type="component" value="Unassembled WGS sequence"/>
</dbReference>
<dbReference type="GeneID" id="31798821"/>
<reference evidence="5 13" key="1">
    <citation type="journal article" date="2016" name="BMC Genomics">
        <title>Type VI secretion systems of human gut Bacteroidales segregate into three genetic architectures, two of which are contained on mobile genetic elements.</title>
        <authorList>
            <person name="Coyne M.J."/>
            <person name="Roelofs K.G."/>
            <person name="Comstock L.E."/>
        </authorList>
    </citation>
    <scope>NUCLEOTIDE SEQUENCE [LARGE SCALE GENOMIC DNA]</scope>
    <source>
        <strain evidence="5 13">CL09T03C01</strain>
    </source>
</reference>
<evidence type="ECO:0000313" key="12">
    <source>
        <dbReference type="EMBL" id="RHM18729.1"/>
    </source>
</evidence>
<reference evidence="14 15" key="3">
    <citation type="submission" date="2018-08" db="EMBL/GenBank/DDBJ databases">
        <title>A genome reference for cultivated species of the human gut microbiota.</title>
        <authorList>
            <person name="Zou Y."/>
            <person name="Xue W."/>
            <person name="Luo G."/>
        </authorList>
    </citation>
    <scope>NUCLEOTIDE SEQUENCE [LARGE SCALE GENOMIC DNA]</scope>
    <source>
        <strain evidence="8 18">AF05-4</strain>
        <strain evidence="7 19">AF12-7</strain>
        <strain evidence="6 14">AF26-20BH</strain>
        <strain evidence="12 17">AF35-20</strain>
        <strain evidence="11 16">AM25-16</strain>
        <strain evidence="10 20">AM36-9BH</strain>
        <strain evidence="9 15">AM40-34</strain>
    </source>
</reference>
<proteinExistence type="predicted"/>
<dbReference type="EMBL" id="QRHJ01000047">
    <property type="protein sequence ID" value="RHF72023.1"/>
    <property type="molecule type" value="Genomic_DNA"/>
</dbReference>